<dbReference type="InterPro" id="IPR045028">
    <property type="entry name" value="DinG/Rad3-like"/>
</dbReference>
<evidence type="ECO:0000313" key="10">
    <source>
        <dbReference type="EMBL" id="NIZ68815.1"/>
    </source>
</evidence>
<feature type="domain" description="Helicase ATP-binding" evidence="9">
    <location>
        <begin position="24"/>
        <end position="295"/>
    </location>
</feature>
<dbReference type="Pfam" id="PF00270">
    <property type="entry name" value="DEAD"/>
    <property type="match status" value="1"/>
</dbReference>
<comment type="similarity">
    <text evidence="7">Belongs to the helicase family. DinG subfamily.</text>
</comment>
<keyword evidence="11" id="KW-1185">Reference proteome</keyword>
<keyword evidence="1" id="KW-0479">Metal-binding</keyword>
<keyword evidence="6" id="KW-0234">DNA repair</keyword>
<evidence type="ECO:0000256" key="5">
    <source>
        <dbReference type="ARBA" id="ARBA00022840"/>
    </source>
</evidence>
<dbReference type="Pfam" id="PF13307">
    <property type="entry name" value="Helicase_C_2"/>
    <property type="match status" value="1"/>
</dbReference>
<evidence type="ECO:0000256" key="8">
    <source>
        <dbReference type="SAM" id="Coils"/>
    </source>
</evidence>
<dbReference type="SUPFAM" id="SSF52540">
    <property type="entry name" value="P-loop containing nucleoside triphosphate hydrolases"/>
    <property type="match status" value="1"/>
</dbReference>
<dbReference type="RefSeq" id="WP_167694932.1">
    <property type="nucleotide sequence ID" value="NZ_CP118181.1"/>
</dbReference>
<name>A0A968GJ60_9SPIO</name>
<keyword evidence="8" id="KW-0175">Coiled coil</keyword>
<dbReference type="InterPro" id="IPR006555">
    <property type="entry name" value="ATP-dep_Helicase_C"/>
</dbReference>
<dbReference type="InterPro" id="IPR027417">
    <property type="entry name" value="P-loop_NTPase"/>
</dbReference>
<dbReference type="PANTHER" id="PTHR11472:SF34">
    <property type="entry name" value="REGULATOR OF TELOMERE ELONGATION HELICASE 1"/>
    <property type="match status" value="1"/>
</dbReference>
<evidence type="ECO:0000256" key="2">
    <source>
        <dbReference type="ARBA" id="ARBA00022741"/>
    </source>
</evidence>
<evidence type="ECO:0000256" key="3">
    <source>
        <dbReference type="ARBA" id="ARBA00022763"/>
    </source>
</evidence>
<dbReference type="SMART" id="SM00491">
    <property type="entry name" value="HELICc2"/>
    <property type="match status" value="1"/>
</dbReference>
<dbReference type="SMART" id="SM00488">
    <property type="entry name" value="DEXDc2"/>
    <property type="match status" value="1"/>
</dbReference>
<dbReference type="GO" id="GO:0006281">
    <property type="term" value="P:DNA repair"/>
    <property type="evidence" value="ECO:0007669"/>
    <property type="project" value="UniProtKB-KW"/>
</dbReference>
<evidence type="ECO:0000259" key="9">
    <source>
        <dbReference type="PROSITE" id="PS51193"/>
    </source>
</evidence>
<dbReference type="GO" id="GO:0003676">
    <property type="term" value="F:nucleic acid binding"/>
    <property type="evidence" value="ECO:0007669"/>
    <property type="project" value="InterPro"/>
</dbReference>
<keyword evidence="10" id="KW-0347">Helicase</keyword>
<keyword evidence="4" id="KW-0378">Hydrolase</keyword>
<dbReference type="Proteomes" id="UP000778951">
    <property type="component" value="Unassembled WGS sequence"/>
</dbReference>
<dbReference type="PROSITE" id="PS00690">
    <property type="entry name" value="DEAH_ATP_HELICASE"/>
    <property type="match status" value="1"/>
</dbReference>
<gene>
    <name evidence="10" type="ORF">HCT48_01085</name>
</gene>
<dbReference type="EMBL" id="JAATLM010000001">
    <property type="protein sequence ID" value="NIZ68815.1"/>
    <property type="molecule type" value="Genomic_DNA"/>
</dbReference>
<comment type="caution">
    <text evidence="10">The sequence shown here is derived from an EMBL/GenBank/DDBJ whole genome shotgun (WGS) entry which is preliminary data.</text>
</comment>
<evidence type="ECO:0000256" key="4">
    <source>
        <dbReference type="ARBA" id="ARBA00022801"/>
    </source>
</evidence>
<keyword evidence="1" id="KW-0408">Iron</keyword>
<organism evidence="10 11">
    <name type="scientific">Entomospira culicis</name>
    <dbReference type="NCBI Taxonomy" id="2719989"/>
    <lineage>
        <taxon>Bacteria</taxon>
        <taxon>Pseudomonadati</taxon>
        <taxon>Spirochaetota</taxon>
        <taxon>Spirochaetia</taxon>
        <taxon>Spirochaetales</taxon>
        <taxon>Spirochaetaceae</taxon>
        <taxon>Entomospira</taxon>
    </lineage>
</organism>
<dbReference type="Gene3D" id="3.40.50.300">
    <property type="entry name" value="P-loop containing nucleotide triphosphate hydrolases"/>
    <property type="match status" value="2"/>
</dbReference>
<dbReference type="GO" id="GO:0003678">
    <property type="term" value="F:DNA helicase activity"/>
    <property type="evidence" value="ECO:0007669"/>
    <property type="project" value="InterPro"/>
</dbReference>
<accession>A0A968GJ60</accession>
<evidence type="ECO:0000256" key="7">
    <source>
        <dbReference type="ARBA" id="ARBA00038058"/>
    </source>
</evidence>
<keyword evidence="2" id="KW-0547">Nucleotide-binding</keyword>
<dbReference type="InterPro" id="IPR006554">
    <property type="entry name" value="Helicase-like_DEXD_c2"/>
</dbReference>
<dbReference type="AlphaFoldDB" id="A0A968GJ60"/>
<dbReference type="PROSITE" id="PS51193">
    <property type="entry name" value="HELICASE_ATP_BIND_2"/>
    <property type="match status" value="1"/>
</dbReference>
<keyword evidence="3" id="KW-0227">DNA damage</keyword>
<dbReference type="GO" id="GO:0051539">
    <property type="term" value="F:4 iron, 4 sulfur cluster binding"/>
    <property type="evidence" value="ECO:0007669"/>
    <property type="project" value="UniProtKB-KW"/>
</dbReference>
<reference evidence="10" key="1">
    <citation type="submission" date="2020-03" db="EMBL/GenBank/DDBJ databases">
        <title>Spirochaetal bacteria isolated from arthropods constitute a novel genus Entomospira genus novum within the order Spirochaetales.</title>
        <authorList>
            <person name="Grana-Miraglia L."/>
            <person name="Sikutova S."/>
            <person name="Fingerle V."/>
            <person name="Sing A."/>
            <person name="Castillo-Ramirez S."/>
            <person name="Margos G."/>
            <person name="Rudolf I."/>
        </authorList>
    </citation>
    <scope>NUCLEOTIDE SEQUENCE</scope>
    <source>
        <strain evidence="10">BR149</strain>
    </source>
</reference>
<keyword evidence="5" id="KW-0067">ATP-binding</keyword>
<evidence type="ECO:0000256" key="6">
    <source>
        <dbReference type="ARBA" id="ARBA00023204"/>
    </source>
</evidence>
<dbReference type="InterPro" id="IPR011545">
    <property type="entry name" value="DEAD/DEAH_box_helicase_dom"/>
</dbReference>
<dbReference type="InterPro" id="IPR002464">
    <property type="entry name" value="DNA/RNA_helicase_DEAH_CS"/>
</dbReference>
<keyword evidence="1" id="KW-0004">4Fe-4S</keyword>
<keyword evidence="1" id="KW-0411">Iron-sulfur</keyword>
<dbReference type="InterPro" id="IPR014013">
    <property type="entry name" value="Helic_SF1/SF2_ATP-bd_DinG/Rad3"/>
</dbReference>
<protein>
    <submittedName>
        <fullName evidence="10">DEAD/DEAH box helicase family protein</fullName>
    </submittedName>
</protein>
<feature type="coiled-coil region" evidence="8">
    <location>
        <begin position="350"/>
        <end position="377"/>
    </location>
</feature>
<evidence type="ECO:0000256" key="1">
    <source>
        <dbReference type="ARBA" id="ARBA00022485"/>
    </source>
</evidence>
<dbReference type="PANTHER" id="PTHR11472">
    <property type="entry name" value="DNA REPAIR DEAD HELICASE RAD3/XP-D SUBFAMILY MEMBER"/>
    <property type="match status" value="1"/>
</dbReference>
<dbReference type="GO" id="GO:0016818">
    <property type="term" value="F:hydrolase activity, acting on acid anhydrides, in phosphorus-containing anhydrides"/>
    <property type="evidence" value="ECO:0007669"/>
    <property type="project" value="InterPro"/>
</dbReference>
<dbReference type="GO" id="GO:0005524">
    <property type="term" value="F:ATP binding"/>
    <property type="evidence" value="ECO:0007669"/>
    <property type="project" value="UniProtKB-KW"/>
</dbReference>
<evidence type="ECO:0000313" key="11">
    <source>
        <dbReference type="Proteomes" id="UP000778951"/>
    </source>
</evidence>
<proteinExistence type="inferred from homology"/>
<sequence>MSEDSSPKPLPEDLVTKVLGEGGVLSRRVADYEVREGQIALSQAVVDAFNHDTLLIAEAGTGTGKSFAYLIPAMAWAVRNEEKIVISTATINLQEQLMRKDVPMVQSLLKSEIRVELAKGRQNYLCWKRYEETLAEDAHFLASMNYGMDELAQWVQRSESGDRGELEMVVEEALWQKINCESESCLGKSCVDYDRCFLNIARKKLEAAHIIVANHHLVFADLELRQLTSEVVRLLPAYSRLIFDEAHNILHSATSFFSSHLTHYSINRLLSRWHRRKGHEGYGLLPQIERFLQGDSNVKHAINQAYHSLEQTRESAQRLMSQSALHISESFRLSSVVVPAHLEAGVLVPLGDLAKELKRLQAQIKKLVDAVKERSEANLPLVLEARQGLQRMREMADVAKSFLHYLEDEGSVYWGERRRTVAHEEYVRFEVTPLDLGIQMRSLVYEAHATVIMVSATLSMNGDFAYFKRNLGLNGYDGREVHFRTYLSPFRYGELAFLGLPTDGPAPERPSFDTYVVEFLSRIFIGSQGRGLALFTSYRAMHHAFEILKERLEPLGILVLAQGEMARSHLVRRFEEHGSAVLLATDSFWEGVDINNRMLKVVALCRLPFAPPNSPIAQAKSEAMEKAGLSPFMQLQIPEAAIKLKQGFGRLIRKDKDFGLIYILDNRIKSKAYGKLLLQSLPPAKTVSGKSQWLIDEGIAFLSTHQEKE</sequence>